<dbReference type="Proteomes" id="UP001385951">
    <property type="component" value="Unassembled WGS sequence"/>
</dbReference>
<feature type="compositionally biased region" description="Low complexity" evidence="1">
    <location>
        <begin position="52"/>
        <end position="62"/>
    </location>
</feature>
<dbReference type="EMBL" id="JASBNA010000060">
    <property type="protein sequence ID" value="KAK7679396.1"/>
    <property type="molecule type" value="Genomic_DNA"/>
</dbReference>
<comment type="caution">
    <text evidence="2">The sequence shown here is derived from an EMBL/GenBank/DDBJ whole genome shotgun (WGS) entry which is preliminary data.</text>
</comment>
<evidence type="ECO:0000313" key="3">
    <source>
        <dbReference type="Proteomes" id="UP001385951"/>
    </source>
</evidence>
<sequence length="100" mass="10814">MALNPKENISTPKSNNTPLNNEQDAVLSLMSLSSPQSLNFNKSQVKKQQTPSSSRSSSVASPQLPPTLPPITGLIHGATRRTTQVIDDNDATDIEEDEEI</sequence>
<evidence type="ECO:0000313" key="2">
    <source>
        <dbReference type="EMBL" id="KAK7679396.1"/>
    </source>
</evidence>
<evidence type="ECO:0000256" key="1">
    <source>
        <dbReference type="SAM" id="MobiDB-lite"/>
    </source>
</evidence>
<organism evidence="2 3">
    <name type="scientific">Cerrena zonata</name>
    <dbReference type="NCBI Taxonomy" id="2478898"/>
    <lineage>
        <taxon>Eukaryota</taxon>
        <taxon>Fungi</taxon>
        <taxon>Dikarya</taxon>
        <taxon>Basidiomycota</taxon>
        <taxon>Agaricomycotina</taxon>
        <taxon>Agaricomycetes</taxon>
        <taxon>Polyporales</taxon>
        <taxon>Cerrenaceae</taxon>
        <taxon>Cerrena</taxon>
    </lineage>
</organism>
<gene>
    <name evidence="2" type="ORF">QCA50_017616</name>
</gene>
<feature type="compositionally biased region" description="Acidic residues" evidence="1">
    <location>
        <begin position="87"/>
        <end position="100"/>
    </location>
</feature>
<accession>A0AAW0FPZ1</accession>
<feature type="compositionally biased region" description="Polar residues" evidence="1">
    <location>
        <begin position="7"/>
        <end position="23"/>
    </location>
</feature>
<feature type="region of interest" description="Disordered" evidence="1">
    <location>
        <begin position="37"/>
        <end position="100"/>
    </location>
</feature>
<keyword evidence="3" id="KW-1185">Reference proteome</keyword>
<name>A0AAW0FPZ1_9APHY</name>
<protein>
    <submittedName>
        <fullName evidence="2">Uncharacterized protein</fullName>
    </submittedName>
</protein>
<feature type="compositionally biased region" description="Polar residues" evidence="1">
    <location>
        <begin position="39"/>
        <end position="51"/>
    </location>
</feature>
<reference evidence="2 3" key="1">
    <citation type="submission" date="2022-09" db="EMBL/GenBank/DDBJ databases">
        <authorList>
            <person name="Palmer J.M."/>
        </authorList>
    </citation>
    <scope>NUCLEOTIDE SEQUENCE [LARGE SCALE GENOMIC DNA]</scope>
    <source>
        <strain evidence="2 3">DSM 7382</strain>
    </source>
</reference>
<dbReference type="AlphaFoldDB" id="A0AAW0FPZ1"/>
<feature type="region of interest" description="Disordered" evidence="1">
    <location>
        <begin position="1"/>
        <end position="24"/>
    </location>
</feature>
<proteinExistence type="predicted"/>